<protein>
    <submittedName>
        <fullName evidence="3">LysM peptidoglycan-binding domain-containing protein</fullName>
    </submittedName>
</protein>
<feature type="compositionally biased region" description="Pro residues" evidence="1">
    <location>
        <begin position="312"/>
        <end position="344"/>
    </location>
</feature>
<feature type="region of interest" description="Disordered" evidence="1">
    <location>
        <begin position="1"/>
        <end position="20"/>
    </location>
</feature>
<accession>A0ABT5BY58</accession>
<reference evidence="3 4" key="1">
    <citation type="submission" date="2023-01" db="EMBL/GenBank/DDBJ databases">
        <title>Minimal conservation of predation-associated metabolite biosynthetic gene clusters underscores biosynthetic potential of Myxococcota including descriptions for ten novel species: Archangium lansinium sp. nov., Myxococcus landrumus sp. nov., Nannocystis bai.</title>
        <authorList>
            <person name="Ahearne A."/>
            <person name="Stevens C."/>
            <person name="Dowd S."/>
        </authorList>
    </citation>
    <scope>NUCLEOTIDE SEQUENCE [LARGE SCALE GENOMIC DNA]</scope>
    <source>
        <strain evidence="3 4">WIWO2</strain>
    </source>
</reference>
<dbReference type="CDD" id="cd00118">
    <property type="entry name" value="LysM"/>
    <property type="match status" value="3"/>
</dbReference>
<name>A0ABT5BY58_9BACT</name>
<dbReference type="Gene3D" id="3.10.350.10">
    <property type="entry name" value="LysM domain"/>
    <property type="match status" value="3"/>
</dbReference>
<keyword evidence="4" id="KW-1185">Reference proteome</keyword>
<feature type="domain" description="LysM" evidence="2">
    <location>
        <begin position="260"/>
        <end position="303"/>
    </location>
</feature>
<evidence type="ECO:0000259" key="2">
    <source>
        <dbReference type="PROSITE" id="PS51782"/>
    </source>
</evidence>
<evidence type="ECO:0000256" key="1">
    <source>
        <dbReference type="SAM" id="MobiDB-lite"/>
    </source>
</evidence>
<proteinExistence type="predicted"/>
<dbReference type="CDD" id="cd06583">
    <property type="entry name" value="PGRP"/>
    <property type="match status" value="1"/>
</dbReference>
<dbReference type="Proteomes" id="UP001217485">
    <property type="component" value="Unassembled WGS sequence"/>
</dbReference>
<feature type="domain" description="LysM" evidence="2">
    <location>
        <begin position="158"/>
        <end position="202"/>
    </location>
</feature>
<comment type="caution">
    <text evidence="3">The sequence shown here is derived from an EMBL/GenBank/DDBJ whole genome shotgun (WGS) entry which is preliminary data.</text>
</comment>
<evidence type="ECO:0000313" key="4">
    <source>
        <dbReference type="Proteomes" id="UP001217485"/>
    </source>
</evidence>
<dbReference type="Pfam" id="PF13699">
    <property type="entry name" value="eCIS_core"/>
    <property type="match status" value="1"/>
</dbReference>
<dbReference type="PANTHER" id="PTHR33734">
    <property type="entry name" value="LYSM DOMAIN-CONTAINING GPI-ANCHORED PROTEIN 2"/>
    <property type="match status" value="1"/>
</dbReference>
<dbReference type="Gene3D" id="3.40.80.10">
    <property type="entry name" value="Peptidoglycan recognition protein-like"/>
    <property type="match status" value="1"/>
</dbReference>
<dbReference type="SMART" id="SM00257">
    <property type="entry name" value="LysM"/>
    <property type="match status" value="3"/>
</dbReference>
<dbReference type="PANTHER" id="PTHR33734:SF22">
    <property type="entry name" value="MEMBRANE-BOUND LYTIC MUREIN TRANSGLYCOSYLASE D"/>
    <property type="match status" value="1"/>
</dbReference>
<dbReference type="Pfam" id="PF01510">
    <property type="entry name" value="Amidase_2"/>
    <property type="match status" value="1"/>
</dbReference>
<organism evidence="3 4">
    <name type="scientific">Sorangium atrum</name>
    <dbReference type="NCBI Taxonomy" id="2995308"/>
    <lineage>
        <taxon>Bacteria</taxon>
        <taxon>Pseudomonadati</taxon>
        <taxon>Myxococcota</taxon>
        <taxon>Polyangia</taxon>
        <taxon>Polyangiales</taxon>
        <taxon>Polyangiaceae</taxon>
        <taxon>Sorangium</taxon>
    </lineage>
</organism>
<feature type="domain" description="LysM" evidence="2">
    <location>
        <begin position="208"/>
        <end position="251"/>
    </location>
</feature>
<evidence type="ECO:0000313" key="3">
    <source>
        <dbReference type="EMBL" id="MDC0679078.1"/>
    </source>
</evidence>
<dbReference type="Pfam" id="PF01476">
    <property type="entry name" value="LysM"/>
    <property type="match status" value="3"/>
</dbReference>
<dbReference type="SUPFAM" id="SSF54106">
    <property type="entry name" value="LysM domain"/>
    <property type="match status" value="3"/>
</dbReference>
<dbReference type="SUPFAM" id="SSF55846">
    <property type="entry name" value="N-acetylmuramoyl-L-alanine amidase-like"/>
    <property type="match status" value="1"/>
</dbReference>
<dbReference type="EMBL" id="JAQNDK010000002">
    <property type="protein sequence ID" value="MDC0679078.1"/>
    <property type="molecule type" value="Genomic_DNA"/>
</dbReference>
<feature type="compositionally biased region" description="Low complexity" evidence="1">
    <location>
        <begin position="345"/>
        <end position="357"/>
    </location>
</feature>
<dbReference type="InterPro" id="IPR036505">
    <property type="entry name" value="Amidase/PGRP_sf"/>
</dbReference>
<dbReference type="InterPro" id="IPR018392">
    <property type="entry name" value="LysM"/>
</dbReference>
<dbReference type="InterPro" id="IPR002502">
    <property type="entry name" value="Amidase_domain"/>
</dbReference>
<gene>
    <name evidence="3" type="ORF">POL72_15145</name>
</gene>
<dbReference type="InterPro" id="IPR025295">
    <property type="entry name" value="eCIS_core_dom"/>
</dbReference>
<sequence>MADNVMRTAEPGPRDSAPVSIQRKCAACKDEESTTIQTKRAPSAGAGAGLDTGAAVRAAERGGQPLPASLRAWFEPRFGRDLGGVRVHTDSEAADGARAVRARAYTIGSDIVFGSGEYAPSTVEGRRLLAHELTHTIQQRALPSGGGPGSIHRLIQRSCHTVAAKETIYGIASKYGVTEEALLDANGLKATDTLSVGKTLVVPDGKPCSHTVASDETLYSIGRIYGATVDDIKAANKLTSNTIAPGQVLTIPVAGGPSSVSYTVKAKDTLYSIAKAHGVSVADIQKANGMTGTDVAIGQTLTIPMAGGTPAPAKPPATPAVTPAKPPATPAVTPASPPATPAPTKPAATPAPASTSTDSGHDPGKDYASGVMREDSFLRKSDKATYQVSGGVRLFFQTGATVTLKASSADWIEVEGPVFKAGKPAVAAGTGKGWIMRAWTSMTMGDYKDVPVDDRTEDYGKLASGSLPKKDVNSVILHQTGSSSGSGTLAGYSSRIAAKQTIGAHYLIDENGKITLTVPVDKKVSHVGKTKPGYDTSSNSHAIGIEHSGAEEALDLPSSSKDTATITANRAAIKAMELSPNLKARLIAMKDAELYQVARDNRDPDTKVKKWYLYGDINAAQKRSSFMLASKLMADFGLAEKDLLPHETVSWKTIGEGENIKEYLAARIAYPGLVISLRKLVSGDAKLAADATLAKIVADEETTVVALAVDATAAETTALATEKSGGKGGVATTREALRTAFYKKFWARHAQLVDLVKFLGASGSSKPAELAKKLSAWVT</sequence>
<dbReference type="PROSITE" id="PS51782">
    <property type="entry name" value="LYSM"/>
    <property type="match status" value="3"/>
</dbReference>
<dbReference type="InterPro" id="IPR036779">
    <property type="entry name" value="LysM_dom_sf"/>
</dbReference>
<feature type="region of interest" description="Disordered" evidence="1">
    <location>
        <begin position="306"/>
        <end position="369"/>
    </location>
</feature>
<dbReference type="RefSeq" id="WP_272096019.1">
    <property type="nucleotide sequence ID" value="NZ_JAQNDK010000002.1"/>
</dbReference>